<feature type="domain" description="Glycosyltransferase subfamily 4-like N-terminal" evidence="2">
    <location>
        <begin position="21"/>
        <end position="170"/>
    </location>
</feature>
<dbReference type="Pfam" id="PF00534">
    <property type="entry name" value="Glycos_transf_1"/>
    <property type="match status" value="1"/>
</dbReference>
<proteinExistence type="predicted"/>
<evidence type="ECO:0000259" key="1">
    <source>
        <dbReference type="Pfam" id="PF00534"/>
    </source>
</evidence>
<evidence type="ECO:0000313" key="3">
    <source>
        <dbReference type="EMBL" id="NEW06674.1"/>
    </source>
</evidence>
<feature type="domain" description="Glycosyl transferase family 1" evidence="1">
    <location>
        <begin position="173"/>
        <end position="341"/>
    </location>
</feature>
<dbReference type="InterPro" id="IPR001296">
    <property type="entry name" value="Glyco_trans_1"/>
</dbReference>
<reference evidence="3" key="1">
    <citation type="submission" date="2020-02" db="EMBL/GenBank/DDBJ databases">
        <authorList>
            <person name="Shen X.-R."/>
            <person name="Zhang Y.-X."/>
        </authorList>
    </citation>
    <scope>NUCLEOTIDE SEQUENCE</scope>
    <source>
        <strain evidence="3">SYP-B3998</strain>
    </source>
</reference>
<dbReference type="Pfam" id="PF13439">
    <property type="entry name" value="Glyco_transf_4"/>
    <property type="match status" value="1"/>
</dbReference>
<gene>
    <name evidence="3" type="ORF">GK047_11675</name>
</gene>
<accession>A0A6G3ZYA8</accession>
<name>A0A6G3ZYA8_9BACL</name>
<dbReference type="EMBL" id="JAAIKC010000003">
    <property type="protein sequence ID" value="NEW06674.1"/>
    <property type="molecule type" value="Genomic_DNA"/>
</dbReference>
<dbReference type="InterPro" id="IPR028098">
    <property type="entry name" value="Glyco_trans_4-like_N"/>
</dbReference>
<dbReference type="InterPro" id="IPR050194">
    <property type="entry name" value="Glycosyltransferase_grp1"/>
</dbReference>
<dbReference type="PANTHER" id="PTHR45947">
    <property type="entry name" value="SULFOQUINOVOSYL TRANSFERASE SQD2"/>
    <property type="match status" value="1"/>
</dbReference>
<dbReference type="RefSeq" id="WP_163946114.1">
    <property type="nucleotide sequence ID" value="NZ_JAAIKC010000003.1"/>
</dbReference>
<organism evidence="3">
    <name type="scientific">Paenibacillus sp. SYP-B3998</name>
    <dbReference type="NCBI Taxonomy" id="2678564"/>
    <lineage>
        <taxon>Bacteria</taxon>
        <taxon>Bacillati</taxon>
        <taxon>Bacillota</taxon>
        <taxon>Bacilli</taxon>
        <taxon>Bacillales</taxon>
        <taxon>Paenibacillaceae</taxon>
        <taxon>Paenibacillus</taxon>
    </lineage>
</organism>
<keyword evidence="3" id="KW-0808">Transferase</keyword>
<sequence>MRILIIAPEQIPVPPPIGGSVEHCIYQIARKISTKHTVTIVSRWRSNYPEKSSHGHVTIIRVAGTTPKAYLANVLTTIKGHPYDVIQIDNRPSFVPAVKKIFPNTQISVFLHSATFISPPMTSQAKANSELHGADLIVGNSLSLQNHLKKKFPAHSSKVRFVHLGVDLDQFKPREQRKTVGKPFVILFAGRLIPQKGIPVLMKATQIVRKSVPHVKLVIAGGTGHPSYKQYLKRLAASLHIPVTFKGYVSRSQMPNFYASGNCFVCPSQKLEAFGLVNVEAMASGIPTVASRNGGIPEIIDHRSNGLLVTNYLSPQAFAKQIITIAQHPLIAKKLAKQARKDVIRRFSWKATANKLEKIYEVNKSE</sequence>
<dbReference type="Gene3D" id="3.40.50.2000">
    <property type="entry name" value="Glycogen Phosphorylase B"/>
    <property type="match status" value="2"/>
</dbReference>
<protein>
    <submittedName>
        <fullName evidence="3">Glycosyltransferase family 4 protein</fullName>
    </submittedName>
</protein>
<evidence type="ECO:0000259" key="2">
    <source>
        <dbReference type="Pfam" id="PF13439"/>
    </source>
</evidence>
<comment type="caution">
    <text evidence="3">The sequence shown here is derived from an EMBL/GenBank/DDBJ whole genome shotgun (WGS) entry which is preliminary data.</text>
</comment>
<dbReference type="PANTHER" id="PTHR45947:SF3">
    <property type="entry name" value="SULFOQUINOVOSYL TRANSFERASE SQD2"/>
    <property type="match status" value="1"/>
</dbReference>
<dbReference type="SUPFAM" id="SSF53756">
    <property type="entry name" value="UDP-Glycosyltransferase/glycogen phosphorylase"/>
    <property type="match status" value="1"/>
</dbReference>
<dbReference type="GO" id="GO:0016757">
    <property type="term" value="F:glycosyltransferase activity"/>
    <property type="evidence" value="ECO:0007669"/>
    <property type="project" value="InterPro"/>
</dbReference>
<dbReference type="CDD" id="cd03801">
    <property type="entry name" value="GT4_PimA-like"/>
    <property type="match status" value="1"/>
</dbReference>
<dbReference type="AlphaFoldDB" id="A0A6G3ZYA8"/>